<reference evidence="11 12" key="1">
    <citation type="submission" date="2018-06" db="EMBL/GenBank/DDBJ databases">
        <authorList>
            <consortium name="Pathogen Informatics"/>
            <person name="Doyle S."/>
        </authorList>
    </citation>
    <scope>NUCLEOTIDE SEQUENCE [LARGE SCALE GENOMIC DNA]</scope>
    <source>
        <strain evidence="11 12">NCTC13337</strain>
    </source>
</reference>
<evidence type="ECO:0000256" key="4">
    <source>
        <dbReference type="ARBA" id="ARBA00023139"/>
    </source>
</evidence>
<feature type="signal peptide" evidence="9">
    <location>
        <begin position="1"/>
        <end position="26"/>
    </location>
</feature>
<comment type="subunit">
    <text evidence="8">The Tol-Pal system is composed of five core proteins: the inner membrane proteins TolA, TolQ and TolR, the periplasmic protein TolB and the outer membrane protein Pal. They form a network linking the inner and outer membranes and the peptidoglycan layer.</text>
</comment>
<evidence type="ECO:0000256" key="7">
    <source>
        <dbReference type="ARBA" id="ARBA00023306"/>
    </source>
</evidence>
<evidence type="ECO:0000256" key="1">
    <source>
        <dbReference type="ARBA" id="ARBA00022618"/>
    </source>
</evidence>
<gene>
    <name evidence="8 11" type="primary">pal</name>
    <name evidence="11" type="ORF">NCTC13337_00124</name>
</gene>
<evidence type="ECO:0000256" key="2">
    <source>
        <dbReference type="ARBA" id="ARBA00022729"/>
    </source>
</evidence>
<comment type="subcellular location">
    <subcellularLocation>
        <location evidence="8">Cell outer membrane</location>
        <topology evidence="8">Lipid-anchor</topology>
    </subcellularLocation>
</comment>
<evidence type="ECO:0000256" key="8">
    <source>
        <dbReference type="HAMAP-Rule" id="MF_02204"/>
    </source>
</evidence>
<dbReference type="InterPro" id="IPR039001">
    <property type="entry name" value="Pal"/>
</dbReference>
<keyword evidence="12" id="KW-1185">Reference proteome</keyword>
<sequence>MKLNKKLLWLVALVMMLAGCAKPYSADGASGVAEDGSAVYGDGAVYGDNTYMPTQGGNIYGAGNQNYNAQAGLGDFYEDPTYGVNVVGGPSSSGKDRVIYFSYDSAKLDNRSAAVVREHARYLRANPQTRVVLEGHTDERGSREYNVGLGERRAYSVRRIFEQEGVRSGQMRVLSYGEERPAAFCSNESCYAKNRRVVIIY</sequence>
<evidence type="ECO:0000256" key="9">
    <source>
        <dbReference type="SAM" id="SignalP"/>
    </source>
</evidence>
<dbReference type="Proteomes" id="UP000254601">
    <property type="component" value="Unassembled WGS sequence"/>
</dbReference>
<dbReference type="HAMAP" id="MF_02204">
    <property type="entry name" value="Pal"/>
    <property type="match status" value="1"/>
</dbReference>
<protein>
    <recommendedName>
        <fullName evidence="8">Peptidoglycan-associated lipoprotein</fullName>
        <shortName evidence="8">PAL</shortName>
    </recommendedName>
</protein>
<dbReference type="InterPro" id="IPR006690">
    <property type="entry name" value="OMPA-like_CS"/>
</dbReference>
<feature type="domain" description="OmpA-like" evidence="10">
    <location>
        <begin position="88"/>
        <end position="201"/>
    </location>
</feature>
<dbReference type="PROSITE" id="PS51257">
    <property type="entry name" value="PROKAR_LIPOPROTEIN"/>
    <property type="match status" value="1"/>
</dbReference>
<dbReference type="InterPro" id="IPR036737">
    <property type="entry name" value="OmpA-like_sf"/>
</dbReference>
<dbReference type="PROSITE" id="PS51123">
    <property type="entry name" value="OMPA_2"/>
    <property type="match status" value="1"/>
</dbReference>
<dbReference type="OrthoDB" id="9809164at2"/>
<dbReference type="Gene3D" id="3.30.1330.60">
    <property type="entry name" value="OmpA-like domain"/>
    <property type="match status" value="1"/>
</dbReference>
<organism evidence="11 12">
    <name type="scientific">Suttonella ornithocola</name>
    <dbReference type="NCBI Taxonomy" id="279832"/>
    <lineage>
        <taxon>Bacteria</taxon>
        <taxon>Pseudomonadati</taxon>
        <taxon>Pseudomonadota</taxon>
        <taxon>Gammaproteobacteria</taxon>
        <taxon>Cardiobacteriales</taxon>
        <taxon>Cardiobacteriaceae</taxon>
        <taxon>Suttonella</taxon>
    </lineage>
</organism>
<dbReference type="AlphaFoldDB" id="A0A380MKT1"/>
<dbReference type="PROSITE" id="PS01068">
    <property type="entry name" value="OMPA_1"/>
    <property type="match status" value="1"/>
</dbReference>
<evidence type="ECO:0000256" key="6">
    <source>
        <dbReference type="ARBA" id="ARBA00023288"/>
    </source>
</evidence>
<dbReference type="EMBL" id="UHIC01000001">
    <property type="protein sequence ID" value="SUO93250.1"/>
    <property type="molecule type" value="Genomic_DNA"/>
</dbReference>
<evidence type="ECO:0000256" key="3">
    <source>
        <dbReference type="ARBA" id="ARBA00023136"/>
    </source>
</evidence>
<comment type="function">
    <text evidence="8">Part of the Tol-Pal system, which plays a role in outer membrane invagination during cell division and is important for maintaining outer membrane integrity.</text>
</comment>
<feature type="chain" id="PRO_5016582516" description="Peptidoglycan-associated lipoprotein" evidence="9">
    <location>
        <begin position="27"/>
        <end position="201"/>
    </location>
</feature>
<dbReference type="PANTHER" id="PTHR30329">
    <property type="entry name" value="STATOR ELEMENT OF FLAGELLAR MOTOR COMPLEX"/>
    <property type="match status" value="1"/>
</dbReference>
<dbReference type="GO" id="GO:0051301">
    <property type="term" value="P:cell division"/>
    <property type="evidence" value="ECO:0007669"/>
    <property type="project" value="UniProtKB-UniRule"/>
</dbReference>
<proteinExistence type="inferred from homology"/>
<dbReference type="PRINTS" id="PR01021">
    <property type="entry name" value="OMPADOMAIN"/>
</dbReference>
<keyword evidence="4 8" id="KW-0564">Palmitate</keyword>
<dbReference type="InterPro" id="IPR050330">
    <property type="entry name" value="Bact_OuterMem_StrucFunc"/>
</dbReference>
<keyword evidence="1 8" id="KW-0132">Cell division</keyword>
<dbReference type="Pfam" id="PF00691">
    <property type="entry name" value="OmpA"/>
    <property type="match status" value="1"/>
</dbReference>
<dbReference type="InterPro" id="IPR006664">
    <property type="entry name" value="OMP_bac"/>
</dbReference>
<dbReference type="GO" id="GO:0009279">
    <property type="term" value="C:cell outer membrane"/>
    <property type="evidence" value="ECO:0007669"/>
    <property type="project" value="UniProtKB-SubCell"/>
</dbReference>
<accession>A0A380MKT1</accession>
<dbReference type="SUPFAM" id="SSF103088">
    <property type="entry name" value="OmpA-like"/>
    <property type="match status" value="1"/>
</dbReference>
<keyword evidence="6 8" id="KW-0449">Lipoprotein</keyword>
<comment type="similarity">
    <text evidence="8">Belongs to the Pal lipoprotein family.</text>
</comment>
<dbReference type="InterPro" id="IPR014169">
    <property type="entry name" value="Pal_lipo_C"/>
</dbReference>
<name>A0A380MKT1_9GAMM</name>
<evidence type="ECO:0000313" key="12">
    <source>
        <dbReference type="Proteomes" id="UP000254601"/>
    </source>
</evidence>
<evidence type="ECO:0000313" key="11">
    <source>
        <dbReference type="EMBL" id="SUO93250.1"/>
    </source>
</evidence>
<evidence type="ECO:0000259" key="10">
    <source>
        <dbReference type="PROSITE" id="PS51123"/>
    </source>
</evidence>
<dbReference type="PANTHER" id="PTHR30329:SF21">
    <property type="entry name" value="LIPOPROTEIN YIAD-RELATED"/>
    <property type="match status" value="1"/>
</dbReference>
<keyword evidence="7 8" id="KW-0131">Cell cycle</keyword>
<keyword evidence="2 8" id="KW-0732">Signal</keyword>
<keyword evidence="5 8" id="KW-0998">Cell outer membrane</keyword>
<dbReference type="RefSeq" id="WP_072575708.1">
    <property type="nucleotide sequence ID" value="NZ_LWHB01000021.1"/>
</dbReference>
<keyword evidence="3 8" id="KW-0472">Membrane</keyword>
<evidence type="ECO:0000256" key="5">
    <source>
        <dbReference type="ARBA" id="ARBA00023237"/>
    </source>
</evidence>
<dbReference type="InterPro" id="IPR006665">
    <property type="entry name" value="OmpA-like"/>
</dbReference>
<dbReference type="NCBIfam" id="TIGR02802">
    <property type="entry name" value="Pal_lipo"/>
    <property type="match status" value="1"/>
</dbReference>
<dbReference type="CDD" id="cd07185">
    <property type="entry name" value="OmpA_C-like"/>
    <property type="match status" value="1"/>
</dbReference>